<feature type="non-terminal residue" evidence="2">
    <location>
        <position position="1"/>
    </location>
</feature>
<sequence>EEEEERRVPITCQFGGALRRRVGPPRRPASGDPRSLRARGEGAPTRRALTDSCCMLPPPDRMPAAIAAPGVPWILCLCVFTTRTLVPKAWSPRSV</sequence>
<dbReference type="EMBL" id="CAUYUJ010018211">
    <property type="protein sequence ID" value="CAK0881636.1"/>
    <property type="molecule type" value="Genomic_DNA"/>
</dbReference>
<reference evidence="2" key="1">
    <citation type="submission" date="2023-10" db="EMBL/GenBank/DDBJ databases">
        <authorList>
            <person name="Chen Y."/>
            <person name="Shah S."/>
            <person name="Dougan E. K."/>
            <person name="Thang M."/>
            <person name="Chan C."/>
        </authorList>
    </citation>
    <scope>NUCLEOTIDE SEQUENCE [LARGE SCALE GENOMIC DNA]</scope>
</reference>
<dbReference type="Proteomes" id="UP001189429">
    <property type="component" value="Unassembled WGS sequence"/>
</dbReference>
<evidence type="ECO:0000313" key="3">
    <source>
        <dbReference type="Proteomes" id="UP001189429"/>
    </source>
</evidence>
<comment type="caution">
    <text evidence="2">The sequence shown here is derived from an EMBL/GenBank/DDBJ whole genome shotgun (WGS) entry which is preliminary data.</text>
</comment>
<feature type="region of interest" description="Disordered" evidence="1">
    <location>
        <begin position="18"/>
        <end position="44"/>
    </location>
</feature>
<gene>
    <name evidence="2" type="ORF">PCOR1329_LOCUS64417</name>
</gene>
<keyword evidence="3" id="KW-1185">Reference proteome</keyword>
<organism evidence="2 3">
    <name type="scientific">Prorocentrum cordatum</name>
    <dbReference type="NCBI Taxonomy" id="2364126"/>
    <lineage>
        <taxon>Eukaryota</taxon>
        <taxon>Sar</taxon>
        <taxon>Alveolata</taxon>
        <taxon>Dinophyceae</taxon>
        <taxon>Prorocentrales</taxon>
        <taxon>Prorocentraceae</taxon>
        <taxon>Prorocentrum</taxon>
    </lineage>
</organism>
<proteinExistence type="predicted"/>
<name>A0ABN9W668_9DINO</name>
<evidence type="ECO:0000256" key="1">
    <source>
        <dbReference type="SAM" id="MobiDB-lite"/>
    </source>
</evidence>
<evidence type="ECO:0000313" key="2">
    <source>
        <dbReference type="EMBL" id="CAK0881636.1"/>
    </source>
</evidence>
<protein>
    <submittedName>
        <fullName evidence="2">Uncharacterized protein</fullName>
    </submittedName>
</protein>
<accession>A0ABN9W668</accession>